<sequence length="207" mass="24395">MHLVIEQRSWTAVRHLHNECHEPFDFPNRHGCHNISHWTWDTSSQMVISFMYTKPCPPRQLGSWSRTISTTTRDVFTLPPCLVLRSLLPRTLSSYYLKSQQSFPTSRLLYDERAESYIEFAYRRSCTTRTRNSGHALHIGLDIPRHLYYSQLCTLRLLYPALRGSFRRPRHNVNSTLLKTFKTPRVDLLQYSVLFASYSRFKAPKGR</sequence>
<dbReference type="AlphaFoldDB" id="A0AAE0HUN1"/>
<name>A0AAE0HUN1_9PEZI</name>
<organism evidence="1 2">
    <name type="scientific">Apodospora peruviana</name>
    <dbReference type="NCBI Taxonomy" id="516989"/>
    <lineage>
        <taxon>Eukaryota</taxon>
        <taxon>Fungi</taxon>
        <taxon>Dikarya</taxon>
        <taxon>Ascomycota</taxon>
        <taxon>Pezizomycotina</taxon>
        <taxon>Sordariomycetes</taxon>
        <taxon>Sordariomycetidae</taxon>
        <taxon>Sordariales</taxon>
        <taxon>Lasiosphaeriaceae</taxon>
        <taxon>Apodospora</taxon>
    </lineage>
</organism>
<protein>
    <submittedName>
        <fullName evidence="1">Uncharacterized protein</fullName>
    </submittedName>
</protein>
<reference evidence="1" key="1">
    <citation type="journal article" date="2023" name="Mol. Phylogenet. Evol.">
        <title>Genome-scale phylogeny and comparative genomics of the fungal order Sordariales.</title>
        <authorList>
            <person name="Hensen N."/>
            <person name="Bonometti L."/>
            <person name="Westerberg I."/>
            <person name="Brannstrom I.O."/>
            <person name="Guillou S."/>
            <person name="Cros-Aarteil S."/>
            <person name="Calhoun S."/>
            <person name="Haridas S."/>
            <person name="Kuo A."/>
            <person name="Mondo S."/>
            <person name="Pangilinan J."/>
            <person name="Riley R."/>
            <person name="LaButti K."/>
            <person name="Andreopoulos B."/>
            <person name="Lipzen A."/>
            <person name="Chen C."/>
            <person name="Yan M."/>
            <person name="Daum C."/>
            <person name="Ng V."/>
            <person name="Clum A."/>
            <person name="Steindorff A."/>
            <person name="Ohm R.A."/>
            <person name="Martin F."/>
            <person name="Silar P."/>
            <person name="Natvig D.O."/>
            <person name="Lalanne C."/>
            <person name="Gautier V."/>
            <person name="Ament-Velasquez S.L."/>
            <person name="Kruys A."/>
            <person name="Hutchinson M.I."/>
            <person name="Powell A.J."/>
            <person name="Barry K."/>
            <person name="Miller A.N."/>
            <person name="Grigoriev I.V."/>
            <person name="Debuchy R."/>
            <person name="Gladieux P."/>
            <person name="Hiltunen Thoren M."/>
            <person name="Johannesson H."/>
        </authorList>
    </citation>
    <scope>NUCLEOTIDE SEQUENCE</scope>
    <source>
        <strain evidence="1">CBS 118394</strain>
    </source>
</reference>
<evidence type="ECO:0000313" key="1">
    <source>
        <dbReference type="EMBL" id="KAK3313031.1"/>
    </source>
</evidence>
<reference evidence="1" key="2">
    <citation type="submission" date="2023-06" db="EMBL/GenBank/DDBJ databases">
        <authorList>
            <consortium name="Lawrence Berkeley National Laboratory"/>
            <person name="Haridas S."/>
            <person name="Hensen N."/>
            <person name="Bonometti L."/>
            <person name="Westerberg I."/>
            <person name="Brannstrom I.O."/>
            <person name="Guillou S."/>
            <person name="Cros-Aarteil S."/>
            <person name="Calhoun S."/>
            <person name="Kuo A."/>
            <person name="Mondo S."/>
            <person name="Pangilinan J."/>
            <person name="Riley R."/>
            <person name="Labutti K."/>
            <person name="Andreopoulos B."/>
            <person name="Lipzen A."/>
            <person name="Chen C."/>
            <person name="Yanf M."/>
            <person name="Daum C."/>
            <person name="Ng V."/>
            <person name="Clum A."/>
            <person name="Steindorff A."/>
            <person name="Ohm R."/>
            <person name="Martin F."/>
            <person name="Silar P."/>
            <person name="Natvig D."/>
            <person name="Lalanne C."/>
            <person name="Gautier V."/>
            <person name="Ament-Velasquez S.L."/>
            <person name="Kruys A."/>
            <person name="Hutchinson M.I."/>
            <person name="Powell A.J."/>
            <person name="Barry K."/>
            <person name="Miller A.N."/>
            <person name="Grigoriev I.V."/>
            <person name="Debuchy R."/>
            <person name="Gladieux P."/>
            <person name="Thoren M.H."/>
            <person name="Johannesson H."/>
        </authorList>
    </citation>
    <scope>NUCLEOTIDE SEQUENCE</scope>
    <source>
        <strain evidence="1">CBS 118394</strain>
    </source>
</reference>
<accession>A0AAE0HUN1</accession>
<proteinExistence type="predicted"/>
<dbReference type="EMBL" id="JAUEDM010000008">
    <property type="protein sequence ID" value="KAK3313031.1"/>
    <property type="molecule type" value="Genomic_DNA"/>
</dbReference>
<dbReference type="Proteomes" id="UP001283341">
    <property type="component" value="Unassembled WGS sequence"/>
</dbReference>
<keyword evidence="2" id="KW-1185">Reference proteome</keyword>
<gene>
    <name evidence="1" type="ORF">B0H66DRAFT_384272</name>
</gene>
<comment type="caution">
    <text evidence="1">The sequence shown here is derived from an EMBL/GenBank/DDBJ whole genome shotgun (WGS) entry which is preliminary data.</text>
</comment>
<evidence type="ECO:0000313" key="2">
    <source>
        <dbReference type="Proteomes" id="UP001283341"/>
    </source>
</evidence>